<evidence type="ECO:0000313" key="3">
    <source>
        <dbReference type="Proteomes" id="UP000046392"/>
    </source>
</evidence>
<feature type="signal peptide" evidence="1">
    <location>
        <begin position="1"/>
        <end position="22"/>
    </location>
</feature>
<name>A0A0N5B4N6_STREA</name>
<dbReference type="SUPFAM" id="SSF53300">
    <property type="entry name" value="vWA-like"/>
    <property type="match status" value="2"/>
</dbReference>
<keyword evidence="1" id="KW-0732">Signal</keyword>
<evidence type="ECO:0000313" key="4">
    <source>
        <dbReference type="WBParaSite" id="SPAL_0000103700.1"/>
    </source>
</evidence>
<dbReference type="AlphaFoldDB" id="A0A0N5B4N6"/>
<dbReference type="InterPro" id="IPR036465">
    <property type="entry name" value="vWFA_dom_sf"/>
</dbReference>
<evidence type="ECO:0000256" key="1">
    <source>
        <dbReference type="SAM" id="SignalP"/>
    </source>
</evidence>
<evidence type="ECO:0000259" key="2">
    <source>
        <dbReference type="Pfam" id="PF00092"/>
    </source>
</evidence>
<dbReference type="Pfam" id="PF00092">
    <property type="entry name" value="VWA"/>
    <property type="match status" value="1"/>
</dbReference>
<dbReference type="WBParaSite" id="SPAL_0000103700.1">
    <property type="protein sequence ID" value="SPAL_0000103700.1"/>
    <property type="gene ID" value="SPAL_0000103700"/>
</dbReference>
<organism evidence="3 4">
    <name type="scientific">Strongyloides papillosus</name>
    <name type="common">Intestinal threadworm</name>
    <dbReference type="NCBI Taxonomy" id="174720"/>
    <lineage>
        <taxon>Eukaryota</taxon>
        <taxon>Metazoa</taxon>
        <taxon>Ecdysozoa</taxon>
        <taxon>Nematoda</taxon>
        <taxon>Chromadorea</taxon>
        <taxon>Rhabditida</taxon>
        <taxon>Tylenchina</taxon>
        <taxon>Panagrolaimomorpha</taxon>
        <taxon>Strongyloidoidea</taxon>
        <taxon>Strongyloididae</taxon>
        <taxon>Strongyloides</taxon>
    </lineage>
</organism>
<keyword evidence="3" id="KW-1185">Reference proteome</keyword>
<proteinExistence type="predicted"/>
<dbReference type="STRING" id="174720.A0A0N5B4N6"/>
<reference evidence="4" key="1">
    <citation type="submission" date="2017-02" db="UniProtKB">
        <authorList>
            <consortium name="WormBaseParasite"/>
        </authorList>
    </citation>
    <scope>IDENTIFICATION</scope>
</reference>
<feature type="chain" id="PRO_5005893736" evidence="1">
    <location>
        <begin position="23"/>
        <end position="465"/>
    </location>
</feature>
<dbReference type="Gene3D" id="3.40.50.410">
    <property type="entry name" value="von Willebrand factor, type A domain"/>
    <property type="match status" value="2"/>
</dbReference>
<feature type="domain" description="VWFA" evidence="2">
    <location>
        <begin position="44"/>
        <end position="172"/>
    </location>
</feature>
<dbReference type="Proteomes" id="UP000046392">
    <property type="component" value="Unplaced"/>
</dbReference>
<protein>
    <submittedName>
        <fullName evidence="4">VWFA domain-containing protein</fullName>
    </submittedName>
</protein>
<accession>A0A0N5B4N6</accession>
<dbReference type="InterPro" id="IPR002035">
    <property type="entry name" value="VWF_A"/>
</dbReference>
<sequence>MKFSGRILSLLFLLTLLGVVESFKIGNIFNDNFDTCPPNNCEGDISVVVDASSDGLTQQLFQKEKDLIKNNLSSTWNDYTRIYLTWYDKGTTSVNNFGSPYDKDEFDKIIDAIPYDSGTNITKVLQFLSGNSPDTKYQSTIVFISTGTSADILNSKPYADDLKSRGALIFVILGNILTKDILSFLNPTAVVIWDFRDETAQSVVDGVVNNLACASKCSNGGTTTPGTQIFTGFPTLAHTTTPPSHVFTGFPTIAHQTTSPVHGYTSFPPNGHSTIPPSKGPYVPAKADIIFSLAASSTKISIDQFIAQISLFQTDDVLSKSYTHYERFGFVAYSDYPQAVVQLNEVSNRTVVQHMIVNGINQGDGNSLTNLVLGLADKNFLNYTPKTKQKHYIFLDNLDIGDLLTARDEITNLLKNKQVSVYLISFNSLIDQEILSTFQATGTFEWDITDETNSDLIKFISKTIK</sequence>